<dbReference type="EMBL" id="JBHSGW010000027">
    <property type="protein sequence ID" value="MFC4740796.1"/>
    <property type="molecule type" value="Genomic_DNA"/>
</dbReference>
<feature type="chain" id="PRO_5046871342" description="Lipoprotein" evidence="1">
    <location>
        <begin position="19"/>
        <end position="163"/>
    </location>
</feature>
<organism evidence="2 3">
    <name type="scientific">Flavobacterium ponti</name>
    <dbReference type="NCBI Taxonomy" id="665133"/>
    <lineage>
        <taxon>Bacteria</taxon>
        <taxon>Pseudomonadati</taxon>
        <taxon>Bacteroidota</taxon>
        <taxon>Flavobacteriia</taxon>
        <taxon>Flavobacteriales</taxon>
        <taxon>Flavobacteriaceae</taxon>
        <taxon>Flavobacterium</taxon>
    </lineage>
</organism>
<evidence type="ECO:0000313" key="3">
    <source>
        <dbReference type="Proteomes" id="UP001595885"/>
    </source>
</evidence>
<proteinExistence type="predicted"/>
<evidence type="ECO:0008006" key="4">
    <source>
        <dbReference type="Google" id="ProtNLM"/>
    </source>
</evidence>
<evidence type="ECO:0000313" key="2">
    <source>
        <dbReference type="EMBL" id="MFC4740796.1"/>
    </source>
</evidence>
<comment type="caution">
    <text evidence="2">The sequence shown here is derived from an EMBL/GenBank/DDBJ whole genome shotgun (WGS) entry which is preliminary data.</text>
</comment>
<accession>A0ABV9P6G3</accession>
<name>A0ABV9P6G3_9FLAO</name>
<sequence>MKKLLSLFLLFLALTSCDYVLKKKENNATVKIDSVPELGIPIEKDKNGCVKEAGYKWSVIKDDCIRVVDEGFRLNPINDLSNLEPSKSAYVLLSEEKLHAEVFLQELPKSIFFSRNTIDDDFIEDNYKLSVKSGYTLAINDSIIFRAAETAIKPVVGSDVQEQ</sequence>
<keyword evidence="3" id="KW-1185">Reference proteome</keyword>
<reference evidence="3" key="1">
    <citation type="journal article" date="2019" name="Int. J. Syst. Evol. Microbiol.">
        <title>The Global Catalogue of Microorganisms (GCM) 10K type strain sequencing project: providing services to taxonomists for standard genome sequencing and annotation.</title>
        <authorList>
            <consortium name="The Broad Institute Genomics Platform"/>
            <consortium name="The Broad Institute Genome Sequencing Center for Infectious Disease"/>
            <person name="Wu L."/>
            <person name="Ma J."/>
        </authorList>
    </citation>
    <scope>NUCLEOTIDE SEQUENCE [LARGE SCALE GENOMIC DNA]</scope>
    <source>
        <strain evidence="3">CCUG 50349</strain>
    </source>
</reference>
<evidence type="ECO:0000256" key="1">
    <source>
        <dbReference type="SAM" id="SignalP"/>
    </source>
</evidence>
<dbReference type="PROSITE" id="PS51257">
    <property type="entry name" value="PROKAR_LIPOPROTEIN"/>
    <property type="match status" value="1"/>
</dbReference>
<keyword evidence="1" id="KW-0732">Signal</keyword>
<protein>
    <recommendedName>
        <fullName evidence="4">Lipoprotein</fullName>
    </recommendedName>
</protein>
<gene>
    <name evidence="2" type="ORF">ACFO3U_12405</name>
</gene>
<feature type="signal peptide" evidence="1">
    <location>
        <begin position="1"/>
        <end position="18"/>
    </location>
</feature>
<dbReference type="RefSeq" id="WP_379742883.1">
    <property type="nucleotide sequence ID" value="NZ_JBHSGW010000027.1"/>
</dbReference>
<dbReference type="Proteomes" id="UP001595885">
    <property type="component" value="Unassembled WGS sequence"/>
</dbReference>